<evidence type="ECO:0000313" key="2">
    <source>
        <dbReference type="Proteomes" id="UP001055879"/>
    </source>
</evidence>
<dbReference type="EMBL" id="CM042058">
    <property type="protein sequence ID" value="KAI3684477.1"/>
    <property type="molecule type" value="Genomic_DNA"/>
</dbReference>
<proteinExistence type="predicted"/>
<gene>
    <name evidence="1" type="ORF">L6452_33701</name>
</gene>
<protein>
    <submittedName>
        <fullName evidence="1">Uncharacterized protein</fullName>
    </submittedName>
</protein>
<reference evidence="2" key="1">
    <citation type="journal article" date="2022" name="Mol. Ecol. Resour.">
        <title>The genomes of chicory, endive, great burdock and yacon provide insights into Asteraceae palaeo-polyploidization history and plant inulin production.</title>
        <authorList>
            <person name="Fan W."/>
            <person name="Wang S."/>
            <person name="Wang H."/>
            <person name="Wang A."/>
            <person name="Jiang F."/>
            <person name="Liu H."/>
            <person name="Zhao H."/>
            <person name="Xu D."/>
            <person name="Zhang Y."/>
        </authorList>
    </citation>
    <scope>NUCLEOTIDE SEQUENCE [LARGE SCALE GENOMIC DNA]</scope>
    <source>
        <strain evidence="2">cv. Niubang</strain>
    </source>
</reference>
<evidence type="ECO:0000313" key="1">
    <source>
        <dbReference type="EMBL" id="KAI3684477.1"/>
    </source>
</evidence>
<organism evidence="1 2">
    <name type="scientific">Arctium lappa</name>
    <name type="common">Greater burdock</name>
    <name type="synonym">Lappa major</name>
    <dbReference type="NCBI Taxonomy" id="4217"/>
    <lineage>
        <taxon>Eukaryota</taxon>
        <taxon>Viridiplantae</taxon>
        <taxon>Streptophyta</taxon>
        <taxon>Embryophyta</taxon>
        <taxon>Tracheophyta</taxon>
        <taxon>Spermatophyta</taxon>
        <taxon>Magnoliopsida</taxon>
        <taxon>eudicotyledons</taxon>
        <taxon>Gunneridae</taxon>
        <taxon>Pentapetalae</taxon>
        <taxon>asterids</taxon>
        <taxon>campanulids</taxon>
        <taxon>Asterales</taxon>
        <taxon>Asteraceae</taxon>
        <taxon>Carduoideae</taxon>
        <taxon>Cardueae</taxon>
        <taxon>Arctiinae</taxon>
        <taxon>Arctium</taxon>
    </lineage>
</organism>
<sequence>MQLYIIIVISRGRRANNPSKFVKLVNIMAIPSLHTFLLPSFSLIMIILMIFISFKWISFHSKPKKNLPPSPRKLPIIGNLHQLGSNPHCSLQALSQKHGPLMLIHFGNLPTLVASSAEAAREIMKTHDLSFSSRPSLTIPNIVLYGSKDISFSPYGEYWRQLKSIVVLHLLSNTRVKSFRQVREEEMALMIGILEESYGSLVDLSELIVSLANNIICRVALGRTYRGSKFTELLRKLMDVLGVFSVGNYISWLSWVDRLSGVEGKAKKIATEFDEFLEGVLEEHVNKEKRVDGKSDEGKDLVDILLEVQREKTTGFTLQRDNLKAVILDVFGGGIDTTSTTIDWAISELVKHPRVMKKLQQEVTEIAQGRSMIHEEDLEKMEYLKAVIKETLRLHAPIPLLIPRESTQDVKLMGYNIPAGTQVIINAWAIGRDSTSWEESMEFRPERFLNNSIDYIGFHFEWLPFGAGRRGCPGIQFGVAIIELALANIAYKFDLALPNGAKNEDLDMSETYGIVLHRKSSLLVKLSAR</sequence>
<reference evidence="1 2" key="2">
    <citation type="journal article" date="2022" name="Mol. Ecol. Resour.">
        <title>The genomes of chicory, endive, great burdock and yacon provide insights into Asteraceae paleo-polyploidization history and plant inulin production.</title>
        <authorList>
            <person name="Fan W."/>
            <person name="Wang S."/>
            <person name="Wang H."/>
            <person name="Wang A."/>
            <person name="Jiang F."/>
            <person name="Liu H."/>
            <person name="Zhao H."/>
            <person name="Xu D."/>
            <person name="Zhang Y."/>
        </authorList>
    </citation>
    <scope>NUCLEOTIDE SEQUENCE [LARGE SCALE GENOMIC DNA]</scope>
    <source>
        <strain evidence="2">cv. Niubang</strain>
    </source>
</reference>
<accession>A0ACB8YGS7</accession>
<dbReference type="Proteomes" id="UP001055879">
    <property type="component" value="Linkage Group LG12"/>
</dbReference>
<name>A0ACB8YGS7_ARCLA</name>
<keyword evidence="2" id="KW-1185">Reference proteome</keyword>
<comment type="caution">
    <text evidence="1">The sequence shown here is derived from an EMBL/GenBank/DDBJ whole genome shotgun (WGS) entry which is preliminary data.</text>
</comment>